<dbReference type="SMART" id="SM00345">
    <property type="entry name" value="HTH_GNTR"/>
    <property type="match status" value="1"/>
</dbReference>
<protein>
    <submittedName>
        <fullName evidence="5">Winged helix-turn-helix domain-containing protein</fullName>
    </submittedName>
</protein>
<keyword evidence="3" id="KW-0804">Transcription</keyword>
<dbReference type="InterPro" id="IPR050679">
    <property type="entry name" value="Bact_HTH_transcr_reg"/>
</dbReference>
<dbReference type="RefSeq" id="WP_380530338.1">
    <property type="nucleotide sequence ID" value="NZ_JBHFAB010000001.1"/>
</dbReference>
<evidence type="ECO:0000256" key="1">
    <source>
        <dbReference type="ARBA" id="ARBA00023015"/>
    </source>
</evidence>
<dbReference type="EMBL" id="JBHFAB010000001">
    <property type="protein sequence ID" value="MFC1415142.1"/>
    <property type="molecule type" value="Genomic_DNA"/>
</dbReference>
<comment type="caution">
    <text evidence="5">The sequence shown here is derived from an EMBL/GenBank/DDBJ whole genome shotgun (WGS) entry which is preliminary data.</text>
</comment>
<dbReference type="Pfam" id="PF00392">
    <property type="entry name" value="GntR"/>
    <property type="match status" value="1"/>
</dbReference>
<organism evidence="5 6">
    <name type="scientific">Streptacidiphilus cavernicola</name>
    <dbReference type="NCBI Taxonomy" id="3342716"/>
    <lineage>
        <taxon>Bacteria</taxon>
        <taxon>Bacillati</taxon>
        <taxon>Actinomycetota</taxon>
        <taxon>Actinomycetes</taxon>
        <taxon>Kitasatosporales</taxon>
        <taxon>Streptomycetaceae</taxon>
        <taxon>Streptacidiphilus</taxon>
    </lineage>
</organism>
<dbReference type="Gene3D" id="1.10.10.10">
    <property type="entry name" value="Winged helix-like DNA-binding domain superfamily/Winged helix DNA-binding domain"/>
    <property type="match status" value="1"/>
</dbReference>
<keyword evidence="1" id="KW-0805">Transcription regulation</keyword>
<dbReference type="InterPro" id="IPR036388">
    <property type="entry name" value="WH-like_DNA-bd_sf"/>
</dbReference>
<dbReference type="PRINTS" id="PR00035">
    <property type="entry name" value="HTHGNTR"/>
</dbReference>
<keyword evidence="2" id="KW-0238">DNA-binding</keyword>
<dbReference type="PANTHER" id="PTHR44846">
    <property type="entry name" value="MANNOSYL-D-GLYCERATE TRANSPORT/METABOLISM SYSTEM REPRESSOR MNGR-RELATED"/>
    <property type="match status" value="1"/>
</dbReference>
<evidence type="ECO:0000256" key="3">
    <source>
        <dbReference type="ARBA" id="ARBA00023163"/>
    </source>
</evidence>
<evidence type="ECO:0000313" key="6">
    <source>
        <dbReference type="Proteomes" id="UP001592531"/>
    </source>
</evidence>
<accession>A0ABV6VN35</accession>
<proteinExistence type="predicted"/>
<keyword evidence="6" id="KW-1185">Reference proteome</keyword>
<dbReference type="InterPro" id="IPR036390">
    <property type="entry name" value="WH_DNA-bd_sf"/>
</dbReference>
<name>A0ABV6VN35_9ACTN</name>
<dbReference type="PROSITE" id="PS50949">
    <property type="entry name" value="HTH_GNTR"/>
    <property type="match status" value="1"/>
</dbReference>
<evidence type="ECO:0000256" key="2">
    <source>
        <dbReference type="ARBA" id="ARBA00023125"/>
    </source>
</evidence>
<evidence type="ECO:0000259" key="4">
    <source>
        <dbReference type="PROSITE" id="PS50949"/>
    </source>
</evidence>
<feature type="domain" description="HTH gntR-type" evidence="4">
    <location>
        <begin position="5"/>
        <end position="72"/>
    </location>
</feature>
<gene>
    <name evidence="5" type="ORF">ACEZDE_00555</name>
</gene>
<evidence type="ECO:0000313" key="5">
    <source>
        <dbReference type="EMBL" id="MFC1415142.1"/>
    </source>
</evidence>
<sequence length="285" mass="31324">MSSGPRTSVQVAYDALREEIERLGPGGKLSSQHELAEQLDVSRDTVQRALRKLRDEGRIHPVQGQGTFVADGPETGGRLEPAIIGLADYLDRAFQEPRVSIDFFGFTAETLATLLKLRLDRLRVPGRSGPESLTVRLLLPATGTHLALPRSIEDWADERPLNRLREMTAGFVRGMDTSISDIGARGLIGRVDLQVRAVRMTPSVKLYIINGTTALQSWYEVQRNVVELPSVGGGDPEMLPIHDLMGIEAPLIPQSPEGVSVAQRWFDSLWDTIATEWPGEGDALV</sequence>
<dbReference type="SUPFAM" id="SSF46785">
    <property type="entry name" value="Winged helix' DNA-binding domain"/>
    <property type="match status" value="1"/>
</dbReference>
<dbReference type="PANTHER" id="PTHR44846:SF12">
    <property type="entry name" value="HTH-TYPE TRANSCRIPTIONAL REGULATOR TRER"/>
    <property type="match status" value="1"/>
</dbReference>
<dbReference type="Proteomes" id="UP001592531">
    <property type="component" value="Unassembled WGS sequence"/>
</dbReference>
<reference evidence="5 6" key="1">
    <citation type="submission" date="2024-09" db="EMBL/GenBank/DDBJ databases">
        <authorList>
            <person name="Lee S.D."/>
        </authorList>
    </citation>
    <scope>NUCLEOTIDE SEQUENCE [LARGE SCALE GENOMIC DNA]</scope>
    <source>
        <strain evidence="5 6">N8-3</strain>
    </source>
</reference>
<dbReference type="CDD" id="cd07377">
    <property type="entry name" value="WHTH_GntR"/>
    <property type="match status" value="1"/>
</dbReference>
<dbReference type="InterPro" id="IPR000524">
    <property type="entry name" value="Tscrpt_reg_HTH_GntR"/>
</dbReference>